<evidence type="ECO:0000256" key="1">
    <source>
        <dbReference type="SAM" id="MobiDB-lite"/>
    </source>
</evidence>
<accession>A0A6J5JD22</accession>
<dbReference type="EMBL" id="CABWIK020000022">
    <property type="protein sequence ID" value="CAB3969489.1"/>
    <property type="molecule type" value="Genomic_DNA"/>
</dbReference>
<dbReference type="AlphaFoldDB" id="A0A6J5JD22"/>
<evidence type="ECO:0000313" key="3">
    <source>
        <dbReference type="Proteomes" id="UP000494322"/>
    </source>
</evidence>
<name>A0A6J5JD22_9BURK</name>
<gene>
    <name evidence="2" type="ORF">BCO9919_03787</name>
</gene>
<reference evidence="2 3" key="1">
    <citation type="submission" date="2020-04" db="EMBL/GenBank/DDBJ databases">
        <authorList>
            <person name="Depoorter E."/>
        </authorList>
    </citation>
    <scope>NUCLEOTIDE SEQUENCE [LARGE SCALE GENOMIC DNA]</scope>
    <source>
        <strain evidence="2 3">BCC0132</strain>
    </source>
</reference>
<feature type="compositionally biased region" description="Basic residues" evidence="1">
    <location>
        <begin position="962"/>
        <end position="974"/>
    </location>
</feature>
<proteinExistence type="predicted"/>
<protein>
    <submittedName>
        <fullName evidence="2">Uncharacterized protein</fullName>
    </submittedName>
</protein>
<feature type="region of interest" description="Disordered" evidence="1">
    <location>
        <begin position="962"/>
        <end position="1005"/>
    </location>
</feature>
<feature type="compositionally biased region" description="Basic and acidic residues" evidence="1">
    <location>
        <begin position="975"/>
        <end position="1000"/>
    </location>
</feature>
<sequence length="1174" mass="131623">MGEAVGAQVEFGVGERDVIEDGRDGVRRALDLLFEQPMQRLRGGFTEIRVGAVPLDRHQVPLRIARQRQRGDGGRRIVREMRQQGPVDVEETLHRARVEQIGVVVAIDQECLPRVEHVDVQVERGMADERRHEADRQARQFGQRRHGFEVEDRRYQRRGVEIALRADFADQLGERIVLVLERIEQVLPGAGQEARHGGLLGQRGAQRQQMRAVAGEAVAAGHGAAGHRDAGDDRLLAGDAVQEQVEAGEQHHVERAAVLTGRGAQRRGRRRVEMQRHAPAVKRLHRGPRVVHREIQRGGLMRALREPVLAIRLHFRAVALAVELLQVCAKLQRRIGRRRTGIRAGQVLEQDPERRAVTDDVMGGHHQQVTLAAQAHERGPKERAVHEIERLAAFLLPPCVLLRVDQRNVECQRRMHDLARPVRHHRGAQRLVPVDQALDGRAHRGFVEPAVQFERRVDVVRERPFGIDFRQHPQLALRFAQRGHRAVFRVRPDEAAPAQVGDAVLHRADEAVDILVRMRGGQEAGAPFPDVDALFEHVIEEQVEVFGEFEAEHRAEPRDLDRRLGLHEERIQRAGDLSSAFVERGLQRRAFLFDLLQHGQRGRHRERILAEGAAERGAIRGGERVVAVGPHAAVDRIHEAAGAGDHAQRQAAADDLAVRREIGPDAEHRLRAARMDAEAGDHFVEDQGDASLLGDAAQFLQECDGLQRRVAALHRLHHHGGERRRHPANGLERGVAAVVEQDHVLDRAERHAGGDGFRHAVRVRRGERAVGMAVIRMREHHDLVAPGHGAREPHRGHDGLGAGVRERHAIEAGHAGKARGDFTDEAGARAQFERALPFPGDLLLDEIRRVAEQMHAEAHREIDVLVAVDVPQPRTGRAIADDRIQHLLGRKAEADRGAAVGQHRARRLHRVLRFPGARRVAHDQRLEMLLLRGGQAARALLDRAAPRHHRLGRRIVGRGRRGGGWRGLRRGRGGRGRDRRLGGDARRARDGLRGERRRPDAGLAGQRRAQQFHLLAHHVGQQLILLPQHALDRRAAFGRHPFHRGGGERRKRLRGRRDRDCRRGRFRHGYGCGLGFDLGPGRRSGRRQVVRDILGERLHRRQVFEEAAHGQLHAVLRLDVPDRLDQHDRVGAHLQEGQFDVDGVGIGLDQFADLAAKPFEHLAAAIVRRCGGEG</sequence>
<organism evidence="2 3">
    <name type="scientific">Burkholderia cenocepacia</name>
    <dbReference type="NCBI Taxonomy" id="95486"/>
    <lineage>
        <taxon>Bacteria</taxon>
        <taxon>Pseudomonadati</taxon>
        <taxon>Pseudomonadota</taxon>
        <taxon>Betaproteobacteria</taxon>
        <taxon>Burkholderiales</taxon>
        <taxon>Burkholderiaceae</taxon>
        <taxon>Burkholderia</taxon>
        <taxon>Burkholderia cepacia complex</taxon>
    </lineage>
</organism>
<evidence type="ECO:0000313" key="2">
    <source>
        <dbReference type="EMBL" id="CAB3969489.1"/>
    </source>
</evidence>
<dbReference type="Proteomes" id="UP000494322">
    <property type="component" value="Unassembled WGS sequence"/>
</dbReference>